<dbReference type="InterPro" id="IPR003660">
    <property type="entry name" value="HAMP_dom"/>
</dbReference>
<evidence type="ECO:0000256" key="3">
    <source>
        <dbReference type="ARBA" id="ARBA00023224"/>
    </source>
</evidence>
<evidence type="ECO:0008006" key="12">
    <source>
        <dbReference type="Google" id="ProtNLM"/>
    </source>
</evidence>
<gene>
    <name evidence="10" type="ORF">CTKZ_34270</name>
</gene>
<dbReference type="Pfam" id="PF00015">
    <property type="entry name" value="MCPsignal"/>
    <property type="match status" value="1"/>
</dbReference>
<dbReference type="PROSITE" id="PS50111">
    <property type="entry name" value="CHEMOTAXIS_TRANSDUC_2"/>
    <property type="match status" value="1"/>
</dbReference>
<dbReference type="GO" id="GO:0016020">
    <property type="term" value="C:membrane"/>
    <property type="evidence" value="ECO:0007669"/>
    <property type="project" value="InterPro"/>
</dbReference>
<dbReference type="PRINTS" id="PR00260">
    <property type="entry name" value="CHEMTRNSDUCR"/>
</dbReference>
<dbReference type="SUPFAM" id="SSF58104">
    <property type="entry name" value="Methyl-accepting chemotaxis protein (MCP) signaling domain"/>
    <property type="match status" value="1"/>
</dbReference>
<evidence type="ECO:0000259" key="9">
    <source>
        <dbReference type="PROSITE" id="PS50885"/>
    </source>
</evidence>
<comment type="caution">
    <text evidence="10">The sequence shown here is derived from an EMBL/GenBank/DDBJ whole genome shotgun (WGS) entry which is preliminary data.</text>
</comment>
<keyword evidence="2 7" id="KW-1133">Transmembrane helix</keyword>
<dbReference type="RefSeq" id="WP_235843559.1">
    <property type="nucleotide sequence ID" value="NZ_BHYL01000361.1"/>
</dbReference>
<evidence type="ECO:0000313" key="10">
    <source>
        <dbReference type="EMBL" id="GCD21865.1"/>
    </source>
</evidence>
<evidence type="ECO:0000313" key="11">
    <source>
        <dbReference type="Proteomes" id="UP000288246"/>
    </source>
</evidence>
<dbReference type="Pfam" id="PF00672">
    <property type="entry name" value="HAMP"/>
    <property type="match status" value="1"/>
</dbReference>
<dbReference type="PANTHER" id="PTHR32089">
    <property type="entry name" value="METHYL-ACCEPTING CHEMOTAXIS PROTEIN MCPB"/>
    <property type="match status" value="1"/>
</dbReference>
<dbReference type="InterPro" id="IPR004089">
    <property type="entry name" value="MCPsignal_dom"/>
</dbReference>
<feature type="domain" description="HAMP" evidence="9">
    <location>
        <begin position="253"/>
        <end position="305"/>
    </location>
</feature>
<dbReference type="CDD" id="cd06225">
    <property type="entry name" value="HAMP"/>
    <property type="match status" value="1"/>
</dbReference>
<dbReference type="GO" id="GO:0004888">
    <property type="term" value="F:transmembrane signaling receptor activity"/>
    <property type="evidence" value="ECO:0007669"/>
    <property type="project" value="InterPro"/>
</dbReference>
<feature type="transmembrane region" description="Helical" evidence="7">
    <location>
        <begin position="231"/>
        <end position="252"/>
    </location>
</feature>
<accession>A0A401V4N3</accession>
<feature type="domain" description="Methyl-accepting transducer" evidence="8">
    <location>
        <begin position="310"/>
        <end position="539"/>
    </location>
</feature>
<reference evidence="10 11" key="1">
    <citation type="submission" date="2018-11" db="EMBL/GenBank/DDBJ databases">
        <title>Draft genome sequence of Cellulomonas takizawaensis strain TKZ-21.</title>
        <authorList>
            <person name="Yamamura H."/>
            <person name="Hayashi T."/>
            <person name="Hamada M."/>
            <person name="Serisawa Y."/>
            <person name="Matsuyama K."/>
            <person name="Nakagawa Y."/>
            <person name="Otoguro M."/>
            <person name="Yanagida F."/>
            <person name="Hayakawa M."/>
        </authorList>
    </citation>
    <scope>NUCLEOTIDE SEQUENCE [LARGE SCALE GENOMIC DNA]</scope>
    <source>
        <strain evidence="10 11">TKZ-21</strain>
    </source>
</reference>
<keyword evidence="11" id="KW-1185">Reference proteome</keyword>
<dbReference type="PANTHER" id="PTHR32089:SF112">
    <property type="entry name" value="LYSOZYME-LIKE PROTEIN-RELATED"/>
    <property type="match status" value="1"/>
</dbReference>
<evidence type="ECO:0000256" key="1">
    <source>
        <dbReference type="ARBA" id="ARBA00022692"/>
    </source>
</evidence>
<dbReference type="AlphaFoldDB" id="A0A401V4N3"/>
<comment type="similarity">
    <text evidence="4">Belongs to the methyl-accepting chemotaxis (MCP) protein family.</text>
</comment>
<dbReference type="InterPro" id="IPR004090">
    <property type="entry name" value="Chemotax_Me-accpt_rcpt"/>
</dbReference>
<evidence type="ECO:0000256" key="5">
    <source>
        <dbReference type="PROSITE-ProRule" id="PRU00284"/>
    </source>
</evidence>
<protein>
    <recommendedName>
        <fullName evidence="12">Methyl-accepting chemotaxis protein</fullName>
    </recommendedName>
</protein>
<feature type="transmembrane region" description="Helical" evidence="7">
    <location>
        <begin position="54"/>
        <end position="77"/>
    </location>
</feature>
<dbReference type="PROSITE" id="PS50885">
    <property type="entry name" value="HAMP"/>
    <property type="match status" value="1"/>
</dbReference>
<proteinExistence type="inferred from homology"/>
<feature type="region of interest" description="Disordered" evidence="6">
    <location>
        <begin position="1"/>
        <end position="40"/>
    </location>
</feature>
<evidence type="ECO:0000256" key="7">
    <source>
        <dbReference type="SAM" id="Phobius"/>
    </source>
</evidence>
<dbReference type="SMART" id="SM00304">
    <property type="entry name" value="HAMP"/>
    <property type="match status" value="1"/>
</dbReference>
<evidence type="ECO:0000256" key="6">
    <source>
        <dbReference type="SAM" id="MobiDB-lite"/>
    </source>
</evidence>
<keyword evidence="7" id="KW-0472">Membrane</keyword>
<dbReference type="GO" id="GO:0006935">
    <property type="term" value="P:chemotaxis"/>
    <property type="evidence" value="ECO:0007669"/>
    <property type="project" value="InterPro"/>
</dbReference>
<evidence type="ECO:0000256" key="2">
    <source>
        <dbReference type="ARBA" id="ARBA00022989"/>
    </source>
</evidence>
<dbReference type="Gene3D" id="1.10.287.950">
    <property type="entry name" value="Methyl-accepting chemotaxis protein"/>
    <property type="match status" value="1"/>
</dbReference>
<evidence type="ECO:0000256" key="4">
    <source>
        <dbReference type="ARBA" id="ARBA00029447"/>
    </source>
</evidence>
<dbReference type="EMBL" id="BHYL01000361">
    <property type="protein sequence ID" value="GCD21865.1"/>
    <property type="molecule type" value="Genomic_DNA"/>
</dbReference>
<dbReference type="SMART" id="SM00283">
    <property type="entry name" value="MA"/>
    <property type="match status" value="1"/>
</dbReference>
<organism evidence="10 11">
    <name type="scientific">Cellulomonas algicola</name>
    <dbReference type="NCBI Taxonomy" id="2071633"/>
    <lineage>
        <taxon>Bacteria</taxon>
        <taxon>Bacillati</taxon>
        <taxon>Actinomycetota</taxon>
        <taxon>Actinomycetes</taxon>
        <taxon>Micrococcales</taxon>
        <taxon>Cellulomonadaceae</taxon>
        <taxon>Cellulomonas</taxon>
    </lineage>
</organism>
<sequence length="568" mass="58158">MPVFTPKRTADVPTQRSSPEPTAERGAATSGGAGARTRRRLVADRSVRTKMLGLVGMLAAVLVAVGAFGVMSLSALADRSAATSRASSEVTGQLATLSNALWTVRNGISSVPGYPDDEGKQKAMAAVRAAYASFDSATDDFAEVYAGAYGSMPPEWDAFLARYDEYKTSVDADVLPPAMDDDRAAWAAQSDEAARVGMNLTASLADLSTHVDEAVALDQADAGAAASLARWTMIGVAGAGLVVALALGMLFARSVRRAVGDVQRSVDALATGDLTVTARVRSDDELGRMAAALGRAQSALRTTLAGVTEASGTVATASEEMSAAGAQVAAGAEETSAQAGVVATAADQVSRNVQLIAAGAEEMGASIRAIAENANEAARVAEEATAVAARTTDTVARLGTSSREIGDVVKVITSIAAQTNLLALNATIEAARAGEAGKGFAVVAGEVKDLAQETANATDDIVRRVQAIQTDTEGAVAAIEQISHIVAQINDYQLTIASAVERQTATTNEMSRGVVEVATGAGEIAANITGVAAAARSTTEVLTQMGESIRELAVMAQDLEGRITAFTY</sequence>
<name>A0A401V4N3_9CELL</name>
<keyword evidence="3 5" id="KW-0807">Transducer</keyword>
<dbReference type="Proteomes" id="UP000288246">
    <property type="component" value="Unassembled WGS sequence"/>
</dbReference>
<evidence type="ECO:0000259" key="8">
    <source>
        <dbReference type="PROSITE" id="PS50111"/>
    </source>
</evidence>
<keyword evidence="1 7" id="KW-0812">Transmembrane</keyword>
<dbReference type="GO" id="GO:0007165">
    <property type="term" value="P:signal transduction"/>
    <property type="evidence" value="ECO:0007669"/>
    <property type="project" value="UniProtKB-KW"/>
</dbReference>